<organism evidence="2 3">
    <name type="scientific">Zizania palustris</name>
    <name type="common">Northern wild rice</name>
    <dbReference type="NCBI Taxonomy" id="103762"/>
    <lineage>
        <taxon>Eukaryota</taxon>
        <taxon>Viridiplantae</taxon>
        <taxon>Streptophyta</taxon>
        <taxon>Embryophyta</taxon>
        <taxon>Tracheophyta</taxon>
        <taxon>Spermatophyta</taxon>
        <taxon>Magnoliopsida</taxon>
        <taxon>Liliopsida</taxon>
        <taxon>Poales</taxon>
        <taxon>Poaceae</taxon>
        <taxon>BOP clade</taxon>
        <taxon>Oryzoideae</taxon>
        <taxon>Oryzeae</taxon>
        <taxon>Zizaniinae</taxon>
        <taxon>Zizania</taxon>
    </lineage>
</organism>
<dbReference type="InterPro" id="IPR018790">
    <property type="entry name" value="DUF2358"/>
</dbReference>
<dbReference type="OrthoDB" id="44820at2759"/>
<sequence length="242" mass="27530">MGLPVQLPNLAGVRRPAASGLRRGRGARFSVSAAAPGGPVKEEEEKGAGKKEKIVIRVSDPVRERRLPPPLFSSPDAPEEPPAARRRPPQEEDGGEERRRYYVNMGDAIRTLREELPVAFYREPSFDIYRDDIAFKDPINNFTGIDNYKRIFWALRLTGQIFFKALWIDIVSIWQPVENIIMIRWIVHGIPRVLSDGQSRFDGTSEYKLDKNGKIYEHKVDNVARNSSTKFKVLPVAEFISN</sequence>
<protein>
    <submittedName>
        <fullName evidence="2">Uncharacterized protein</fullName>
    </submittedName>
</protein>
<name>A0A8J5SRJ1_ZIZPA</name>
<evidence type="ECO:0000313" key="3">
    <source>
        <dbReference type="Proteomes" id="UP000729402"/>
    </source>
</evidence>
<dbReference type="EMBL" id="JAAALK010000284">
    <property type="protein sequence ID" value="KAG8067508.1"/>
    <property type="molecule type" value="Genomic_DNA"/>
</dbReference>
<proteinExistence type="predicted"/>
<reference evidence="2" key="2">
    <citation type="submission" date="2021-02" db="EMBL/GenBank/DDBJ databases">
        <authorList>
            <person name="Kimball J.A."/>
            <person name="Haas M.W."/>
            <person name="Macchietto M."/>
            <person name="Kono T."/>
            <person name="Duquette J."/>
            <person name="Shao M."/>
        </authorList>
    </citation>
    <scope>NUCLEOTIDE SEQUENCE</scope>
    <source>
        <tissue evidence="2">Fresh leaf tissue</tissue>
    </source>
</reference>
<reference evidence="2" key="1">
    <citation type="journal article" date="2021" name="bioRxiv">
        <title>Whole Genome Assembly and Annotation of Northern Wild Rice, Zizania palustris L., Supports a Whole Genome Duplication in the Zizania Genus.</title>
        <authorList>
            <person name="Haas M."/>
            <person name="Kono T."/>
            <person name="Macchietto M."/>
            <person name="Millas R."/>
            <person name="McGilp L."/>
            <person name="Shao M."/>
            <person name="Duquette J."/>
            <person name="Hirsch C.N."/>
            <person name="Kimball J."/>
        </authorList>
    </citation>
    <scope>NUCLEOTIDE SEQUENCE</scope>
    <source>
        <tissue evidence="2">Fresh leaf tissue</tissue>
    </source>
</reference>
<gene>
    <name evidence="2" type="ORF">GUJ93_ZPchr0005g14268</name>
</gene>
<feature type="compositionally biased region" description="Basic and acidic residues" evidence="1">
    <location>
        <begin position="40"/>
        <end position="67"/>
    </location>
</feature>
<comment type="caution">
    <text evidence="2">The sequence shown here is derived from an EMBL/GenBank/DDBJ whole genome shotgun (WGS) entry which is preliminary data.</text>
</comment>
<dbReference type="Pfam" id="PF10184">
    <property type="entry name" value="DUF2358"/>
    <property type="match status" value="1"/>
</dbReference>
<keyword evidence="3" id="KW-1185">Reference proteome</keyword>
<feature type="region of interest" description="Disordered" evidence="1">
    <location>
        <begin position="1"/>
        <end position="100"/>
    </location>
</feature>
<dbReference type="PANTHER" id="PTHR31094:SF2">
    <property type="entry name" value="RIKEN CDNA 2310061I04 GENE"/>
    <property type="match status" value="1"/>
</dbReference>
<accession>A0A8J5SRJ1</accession>
<dbReference type="AlphaFoldDB" id="A0A8J5SRJ1"/>
<evidence type="ECO:0000313" key="2">
    <source>
        <dbReference type="EMBL" id="KAG8067508.1"/>
    </source>
</evidence>
<evidence type="ECO:0000256" key="1">
    <source>
        <dbReference type="SAM" id="MobiDB-lite"/>
    </source>
</evidence>
<dbReference type="PANTHER" id="PTHR31094">
    <property type="entry name" value="RIKEN CDNA 2310061I04 GENE"/>
    <property type="match status" value="1"/>
</dbReference>
<dbReference type="Proteomes" id="UP000729402">
    <property type="component" value="Unassembled WGS sequence"/>
</dbReference>